<reference evidence="2" key="1">
    <citation type="submission" date="2005-10" db="EMBL/GenBank/DDBJ databases">
        <authorList>
            <person name="Loftus B.J."/>
            <person name="Nene V.M."/>
            <person name="Hannick L.I."/>
            <person name="Bidwell S."/>
            <person name="Haas B."/>
            <person name="Amedeo P."/>
            <person name="Orvis J."/>
            <person name="Wortman J.R."/>
            <person name="White O.R."/>
            <person name="Salzberg S."/>
            <person name="Shumway M."/>
            <person name="Koo H."/>
            <person name="Zhao Y."/>
            <person name="Holmes M."/>
            <person name="Miller J."/>
            <person name="Schatz M."/>
            <person name="Pop M."/>
            <person name="Pai G."/>
            <person name="Utterback T."/>
            <person name="Rogers Y.-H."/>
            <person name="Kravitz S."/>
            <person name="Fraser C.M."/>
        </authorList>
    </citation>
    <scope>NUCLEOTIDE SEQUENCE</scope>
    <source>
        <strain evidence="2">Liverpool</strain>
    </source>
</reference>
<evidence type="ECO:0000313" key="2">
    <source>
        <dbReference type="EMBL" id="EAT39514.1"/>
    </source>
</evidence>
<evidence type="ECO:0000256" key="1">
    <source>
        <dbReference type="SAM" id="MobiDB-lite"/>
    </source>
</evidence>
<accession>Q16Y20</accession>
<name>Q16Y20_AEDAE</name>
<evidence type="ECO:0000313" key="3">
    <source>
        <dbReference type="Proteomes" id="UP000682892"/>
    </source>
</evidence>
<dbReference type="eggNOG" id="KOG0490">
    <property type="taxonomic scope" value="Eukaryota"/>
</dbReference>
<feature type="compositionally biased region" description="Low complexity" evidence="1">
    <location>
        <begin position="152"/>
        <end position="164"/>
    </location>
</feature>
<protein>
    <submittedName>
        <fullName evidence="2">AAEL008689-PA</fullName>
    </submittedName>
</protein>
<organism evidence="2 3">
    <name type="scientific">Aedes aegypti</name>
    <name type="common">Yellowfever mosquito</name>
    <name type="synonym">Culex aegypti</name>
    <dbReference type="NCBI Taxonomy" id="7159"/>
    <lineage>
        <taxon>Eukaryota</taxon>
        <taxon>Metazoa</taxon>
        <taxon>Ecdysozoa</taxon>
        <taxon>Arthropoda</taxon>
        <taxon>Hexapoda</taxon>
        <taxon>Insecta</taxon>
        <taxon>Pterygota</taxon>
        <taxon>Neoptera</taxon>
        <taxon>Endopterygota</taxon>
        <taxon>Diptera</taxon>
        <taxon>Nematocera</taxon>
        <taxon>Culicoidea</taxon>
        <taxon>Culicidae</taxon>
        <taxon>Culicinae</taxon>
        <taxon>Aedini</taxon>
        <taxon>Aedes</taxon>
        <taxon>Stegomyia</taxon>
    </lineage>
</organism>
<proteinExistence type="predicted"/>
<gene>
    <name evidence="2" type="ORF">AaeL_AAEL008689</name>
</gene>
<feature type="region of interest" description="Disordered" evidence="1">
    <location>
        <begin position="142"/>
        <end position="167"/>
    </location>
</feature>
<dbReference type="AlphaFoldDB" id="Q16Y20"/>
<dbReference type="HOGENOM" id="CLU_1469386_0_0_1"/>
<dbReference type="PhylomeDB" id="Q16Y20"/>
<reference evidence="2" key="2">
    <citation type="journal article" date="2007" name="Science">
        <title>Genome sequence of Aedes aegypti, a major arbovirus vector.</title>
        <authorList>
            <person name="Nene V."/>
            <person name="Wortman J.R."/>
            <person name="Lawson D."/>
            <person name="Haas B."/>
            <person name="Kodira C."/>
            <person name="Tu Z.J."/>
            <person name="Loftus B."/>
            <person name="Xi Z."/>
            <person name="Megy K."/>
            <person name="Grabherr M."/>
            <person name="Ren Q."/>
            <person name="Zdobnov E.M."/>
            <person name="Lobo N.F."/>
            <person name="Campbell K.S."/>
            <person name="Brown S.E."/>
            <person name="Bonaldo M.F."/>
            <person name="Zhu J."/>
            <person name="Sinkins S.P."/>
            <person name="Hogenkamp D.G."/>
            <person name="Amedeo P."/>
            <person name="Arensburger P."/>
            <person name="Atkinson P.W."/>
            <person name="Bidwell S."/>
            <person name="Biedler J."/>
            <person name="Birney E."/>
            <person name="Bruggner R.V."/>
            <person name="Costas J."/>
            <person name="Coy M.R."/>
            <person name="Crabtree J."/>
            <person name="Crawford M."/>
            <person name="Debruyn B."/>
            <person name="Decaprio D."/>
            <person name="Eiglmeier K."/>
            <person name="Eisenstadt E."/>
            <person name="El-Dorry H."/>
            <person name="Gelbart W.M."/>
            <person name="Gomes S.L."/>
            <person name="Hammond M."/>
            <person name="Hannick L.I."/>
            <person name="Hogan J.R."/>
            <person name="Holmes M.H."/>
            <person name="Jaffe D."/>
            <person name="Johnston J.S."/>
            <person name="Kennedy R.C."/>
            <person name="Koo H."/>
            <person name="Kravitz S."/>
            <person name="Kriventseva E.V."/>
            <person name="Kulp D."/>
            <person name="Labutti K."/>
            <person name="Lee E."/>
            <person name="Li S."/>
            <person name="Lovin D.D."/>
            <person name="Mao C."/>
            <person name="Mauceli E."/>
            <person name="Menck C.F."/>
            <person name="Miller J.R."/>
            <person name="Montgomery P."/>
            <person name="Mori A."/>
            <person name="Nascimento A.L."/>
            <person name="Naveira H.F."/>
            <person name="Nusbaum C."/>
            <person name="O'leary S."/>
            <person name="Orvis J."/>
            <person name="Pertea M."/>
            <person name="Quesneville H."/>
            <person name="Reidenbach K.R."/>
            <person name="Rogers Y.H."/>
            <person name="Roth C.W."/>
            <person name="Schneider J.R."/>
            <person name="Schatz M."/>
            <person name="Shumway M."/>
            <person name="Stanke M."/>
            <person name="Stinson E.O."/>
            <person name="Tubio J.M."/>
            <person name="Vanzee J.P."/>
            <person name="Verjovski-Almeida S."/>
            <person name="Werner D."/>
            <person name="White O."/>
            <person name="Wyder S."/>
            <person name="Zeng Q."/>
            <person name="Zhao Q."/>
            <person name="Zhao Y."/>
            <person name="Hill C.A."/>
            <person name="Raikhel A.S."/>
            <person name="Soares M.B."/>
            <person name="Knudson D.L."/>
            <person name="Lee N.H."/>
            <person name="Galagan J."/>
            <person name="Salzberg S.L."/>
            <person name="Paulsen I.T."/>
            <person name="Dimopoulos G."/>
            <person name="Collins F.H."/>
            <person name="Birren B."/>
            <person name="Fraser-Liggett C.M."/>
            <person name="Severson D.W."/>
        </authorList>
    </citation>
    <scope>NUCLEOTIDE SEQUENCE [LARGE SCALE GENOMIC DNA]</scope>
    <source>
        <strain evidence="2">Liverpool</strain>
    </source>
</reference>
<sequence>MTSHSRVPTAVLLDSRATYLETKCIVRCELMQHQSARFLGPPRERSPDHLTNACQINANNNNVNHRTCISCTDTCEHNLKPGHVIGGGGGGHLGPGHLYPDSCHSYDSAPDRLIADRPNYYTDLNRSDCSDAGSGVLNSCIQLKSEPPGGPSSPESSTELPPSGLDECAGCDMPIQVGWKCSPY</sequence>
<dbReference type="PaxDb" id="7159-AAEL008689-PA"/>
<dbReference type="EMBL" id="CH477527">
    <property type="protein sequence ID" value="EAT39514.1"/>
    <property type="molecule type" value="Genomic_DNA"/>
</dbReference>
<dbReference type="VEuPathDB" id="VectorBase:AAEL019489"/>
<reference evidence="2" key="3">
    <citation type="submission" date="2012-09" db="EMBL/GenBank/DDBJ databases">
        <authorList>
            <consortium name="VectorBase"/>
        </authorList>
    </citation>
    <scope>NUCLEOTIDE SEQUENCE</scope>
    <source>
        <strain evidence="2">Liverpool</strain>
    </source>
</reference>
<dbReference type="Proteomes" id="UP000682892">
    <property type="component" value="Unassembled WGS sequence"/>
</dbReference>